<dbReference type="InterPro" id="IPR013783">
    <property type="entry name" value="Ig-like_fold"/>
</dbReference>
<dbReference type="InterPro" id="IPR036881">
    <property type="entry name" value="Glyco_hydro_3_C_sf"/>
</dbReference>
<evidence type="ECO:0000256" key="4">
    <source>
        <dbReference type="RuleBase" id="RU361161"/>
    </source>
</evidence>
<dbReference type="Gene3D" id="3.20.20.300">
    <property type="entry name" value="Glycoside hydrolase, family 3, N-terminal domain"/>
    <property type="match status" value="1"/>
</dbReference>
<dbReference type="Pfam" id="PF00933">
    <property type="entry name" value="Glyco_hydro_3"/>
    <property type="match status" value="1"/>
</dbReference>
<evidence type="ECO:0000313" key="7">
    <source>
        <dbReference type="Proteomes" id="UP001056707"/>
    </source>
</evidence>
<dbReference type="PANTHER" id="PTHR42715:SF10">
    <property type="entry name" value="BETA-GLUCOSIDASE"/>
    <property type="match status" value="1"/>
</dbReference>
<name>A0ABY5BPY6_9LACO</name>
<dbReference type="InterPro" id="IPR036962">
    <property type="entry name" value="Glyco_hydro_3_N_sf"/>
</dbReference>
<evidence type="ECO:0000313" key="6">
    <source>
        <dbReference type="EMBL" id="USS85712.1"/>
    </source>
</evidence>
<dbReference type="PANTHER" id="PTHR42715">
    <property type="entry name" value="BETA-GLUCOSIDASE"/>
    <property type="match status" value="1"/>
</dbReference>
<dbReference type="Proteomes" id="UP001056707">
    <property type="component" value="Chromosome"/>
</dbReference>
<evidence type="ECO:0000256" key="1">
    <source>
        <dbReference type="ARBA" id="ARBA00005336"/>
    </source>
</evidence>
<dbReference type="InterPro" id="IPR002772">
    <property type="entry name" value="Glyco_hydro_3_C"/>
</dbReference>
<comment type="similarity">
    <text evidence="1 4">Belongs to the glycosyl hydrolase 3 family.</text>
</comment>
<dbReference type="EMBL" id="CP097116">
    <property type="protein sequence ID" value="USS85712.1"/>
    <property type="molecule type" value="Genomic_DNA"/>
</dbReference>
<dbReference type="InterPro" id="IPR050288">
    <property type="entry name" value="Cellulose_deg_GH3"/>
</dbReference>
<evidence type="ECO:0000259" key="5">
    <source>
        <dbReference type="SMART" id="SM01217"/>
    </source>
</evidence>
<dbReference type="InterPro" id="IPR019800">
    <property type="entry name" value="Glyco_hydro_3_AS"/>
</dbReference>
<keyword evidence="4" id="KW-0326">Glycosidase</keyword>
<dbReference type="SUPFAM" id="SSF52279">
    <property type="entry name" value="Beta-D-glucan exohydrolase, C-terminal domain"/>
    <property type="match status" value="1"/>
</dbReference>
<proteinExistence type="inferred from homology"/>
<reference evidence="6" key="1">
    <citation type="submission" date="2022-05" db="EMBL/GenBank/DDBJ databases">
        <authorList>
            <person name="Oliphant S.A."/>
            <person name="Watson-Haigh N.S."/>
            <person name="Sumby K.M."/>
            <person name="Gardner J.M."/>
            <person name="Jiranek V."/>
        </authorList>
    </citation>
    <scope>NUCLEOTIDE SEQUENCE</scope>
    <source>
        <strain evidence="6">KI16_H9</strain>
    </source>
</reference>
<dbReference type="PROSITE" id="PS00775">
    <property type="entry name" value="GLYCOSYL_HYDROL_F3"/>
    <property type="match status" value="1"/>
</dbReference>
<protein>
    <submittedName>
        <fullName evidence="6">Glycoside hydrolase family 3 C-terminal domain-containing protein</fullName>
    </submittedName>
</protein>
<dbReference type="SMART" id="SM01217">
    <property type="entry name" value="Fn3_like"/>
    <property type="match status" value="1"/>
</dbReference>
<keyword evidence="3" id="KW-0119">Carbohydrate metabolism</keyword>
<keyword evidence="2 4" id="KW-0378">Hydrolase</keyword>
<keyword evidence="7" id="KW-1185">Reference proteome</keyword>
<sequence length="752" mass="82656">MKAKQIAQLLTELTLEEKANLVQGHDSWFTAGVERLGISPIMLTDGPTGLRKQASTGSDPDLNHSVPAVTFPSSALIASTFDSQAGYELGSQLGQAARNEQVSVVLAPAMNIKRSPLAGRNFEYFSEDPYLTGELATAVTRGIQHQGVAACLKHFAANNRENYRFTNSSEVDERTLRELYLLPFEWVVKDAYPAAIMCSYNAINGTLNSQNDWLLTSILRDEWRFGGLVMSDWGAVVDRIASLKAGLDLEMPGSNPKTATEIVAAVHNGQLDEATLDAAVTKVLQLVQEYPAQLTTPDAPTLDEQHQVSRQLATVGMVLLKNEDAVLPLHQQEKIGVIGELAEKPRYQGGGSSQTNPFNLVTPLESLQTWSNSVEYAPGYHVDQSTPDAELEQAALQIASHVDKVVVFAGLPAWAESEGIDRDDLLLPANQSALITKLAEVNANLIIVLQNASVIQMPWIGQAKGILETYFAGEAVGEATVDVLSGQVNPSGRLAETFPVRLEDNPTFGSFDVNASTEIYHEGLLVGYRYYDKKQLATQFPFGFGLSYTHFDYENLRINEQDEHVEVAVDVTNTGERYGAEVVQVYLSNQVSAIEKPEKGLVGFRKVWLDPHETKTVLVPVRKTDFAYYNEQSGMWETDNGSYRLTVCRNVETPVLAEEFQVTWGQDPQPAVSLDSYMIDVVKRPGIIPALEESHLMKVVKPFISAKVPSATDKMFLSMPLRVYPMLGASEAEINSFIKLANQATTAEQPDR</sequence>
<evidence type="ECO:0000256" key="2">
    <source>
        <dbReference type="ARBA" id="ARBA00022801"/>
    </source>
</evidence>
<dbReference type="Gene3D" id="3.40.50.1700">
    <property type="entry name" value="Glycoside hydrolase family 3 C-terminal domain"/>
    <property type="match status" value="1"/>
</dbReference>
<dbReference type="Pfam" id="PF01915">
    <property type="entry name" value="Glyco_hydro_3_C"/>
    <property type="match status" value="1"/>
</dbReference>
<organism evidence="6 7">
    <name type="scientific">Fructilactobacillus myrtifloralis</name>
    <dbReference type="NCBI Taxonomy" id="2940301"/>
    <lineage>
        <taxon>Bacteria</taxon>
        <taxon>Bacillati</taxon>
        <taxon>Bacillota</taxon>
        <taxon>Bacilli</taxon>
        <taxon>Lactobacillales</taxon>
        <taxon>Lactobacillaceae</taxon>
        <taxon>Fructilactobacillus</taxon>
    </lineage>
</organism>
<dbReference type="RefSeq" id="WP_252750607.1">
    <property type="nucleotide sequence ID" value="NZ_CP097116.1"/>
</dbReference>
<dbReference type="InterPro" id="IPR001764">
    <property type="entry name" value="Glyco_hydro_3_N"/>
</dbReference>
<dbReference type="InterPro" id="IPR017853">
    <property type="entry name" value="GH"/>
</dbReference>
<accession>A0ABY5BPY6</accession>
<dbReference type="InterPro" id="IPR026891">
    <property type="entry name" value="Fn3-like"/>
</dbReference>
<gene>
    <name evidence="6" type="ORF">M3M35_03510</name>
</gene>
<feature type="domain" description="Fibronectin type III-like" evidence="5">
    <location>
        <begin position="581"/>
        <end position="651"/>
    </location>
</feature>
<dbReference type="SUPFAM" id="SSF51445">
    <property type="entry name" value="(Trans)glycosidases"/>
    <property type="match status" value="1"/>
</dbReference>
<dbReference type="Gene3D" id="2.60.40.10">
    <property type="entry name" value="Immunoglobulins"/>
    <property type="match status" value="1"/>
</dbReference>
<dbReference type="PRINTS" id="PR00133">
    <property type="entry name" value="GLHYDRLASE3"/>
</dbReference>
<dbReference type="Pfam" id="PF14310">
    <property type="entry name" value="Fn3-like"/>
    <property type="match status" value="1"/>
</dbReference>
<evidence type="ECO:0000256" key="3">
    <source>
        <dbReference type="ARBA" id="ARBA00023277"/>
    </source>
</evidence>
<dbReference type="GO" id="GO:0016787">
    <property type="term" value="F:hydrolase activity"/>
    <property type="evidence" value="ECO:0007669"/>
    <property type="project" value="UniProtKB-KW"/>
</dbReference>